<dbReference type="KEGG" id="rbg:BG454_03730"/>
<name>A0A2K8K6J6_9RHOB</name>
<organism evidence="1 2">
    <name type="scientific">Roseinatronobacter bogoriensis subsp. barguzinensis</name>
    <dbReference type="NCBI Taxonomy" id="441209"/>
    <lineage>
        <taxon>Bacteria</taxon>
        <taxon>Pseudomonadati</taxon>
        <taxon>Pseudomonadota</taxon>
        <taxon>Alphaproteobacteria</taxon>
        <taxon>Rhodobacterales</taxon>
        <taxon>Paracoccaceae</taxon>
        <taxon>Roseinatronobacter</taxon>
    </lineage>
</organism>
<evidence type="ECO:0000313" key="1">
    <source>
        <dbReference type="EMBL" id="ATX65049.1"/>
    </source>
</evidence>
<sequence>MHTPFDPHRPMRSWVATLDQLSLSDEAGDAEVTATLPPVFRRMYPEFRRHHVVSPEGQSFDSFRGYIRGLDATLPTMDDLETAPELCRWSLVRRPASAYCQLTGYVTGHPQLDWGSPVVTSTVFRIGPGLQWARTWSRFYRLTEYDPTILERMHATGVISRDAQMVQID</sequence>
<dbReference type="AlphaFoldDB" id="A0A2K8K6J6"/>
<dbReference type="Proteomes" id="UP000228948">
    <property type="component" value="Chromosome"/>
</dbReference>
<keyword evidence="2" id="KW-1185">Reference proteome</keyword>
<dbReference type="EMBL" id="CP024899">
    <property type="protein sequence ID" value="ATX65049.1"/>
    <property type="molecule type" value="Genomic_DNA"/>
</dbReference>
<accession>A0A2K8K6J6</accession>
<dbReference type="STRING" id="441209.GCA_001870665_00471"/>
<reference evidence="1 2" key="1">
    <citation type="submission" date="2017-11" db="EMBL/GenBank/DDBJ databases">
        <title>Revised Sequence and Annotation of the Rhodobaca barguzinensis strain alga05 Genome.</title>
        <authorList>
            <person name="Kopejtka K."/>
            <person name="Tomasch J.M."/>
            <person name="Bunk B."/>
            <person name="Koblizek M."/>
        </authorList>
    </citation>
    <scope>NUCLEOTIDE SEQUENCE [LARGE SCALE GENOMIC DNA]</scope>
    <source>
        <strain evidence="2">alga05</strain>
    </source>
</reference>
<proteinExistence type="predicted"/>
<dbReference type="Pfam" id="PF20339">
    <property type="entry name" value="DUF6634"/>
    <property type="match status" value="1"/>
</dbReference>
<dbReference type="InterPro" id="IPR046574">
    <property type="entry name" value="DUF6634"/>
</dbReference>
<evidence type="ECO:0000313" key="2">
    <source>
        <dbReference type="Proteomes" id="UP000228948"/>
    </source>
</evidence>
<protein>
    <submittedName>
        <fullName evidence="1">Uncharacterized protein</fullName>
    </submittedName>
</protein>
<dbReference type="OrthoDB" id="7870532at2"/>
<gene>
    <name evidence="1" type="ORF">BG454_03730</name>
</gene>
<dbReference type="RefSeq" id="WP_071479635.1">
    <property type="nucleotide sequence ID" value="NZ_CP024899.1"/>
</dbReference>